<evidence type="ECO:0000313" key="3">
    <source>
        <dbReference type="EMBL" id="OWY95872.1"/>
    </source>
</evidence>
<dbReference type="STRING" id="4795.A0A225US06"/>
<reference evidence="4" key="1">
    <citation type="submission" date="2017-03" db="EMBL/GenBank/DDBJ databases">
        <title>Phytopthora megakarya and P. palmivora, two closely related causual agents of cacao black pod achieved similar genome size and gene model numbers by different mechanisms.</title>
        <authorList>
            <person name="Ali S."/>
            <person name="Shao J."/>
            <person name="Larry D.J."/>
            <person name="Kronmiller B."/>
            <person name="Shen D."/>
            <person name="Strem M.D."/>
            <person name="Melnick R.L."/>
            <person name="Guiltinan M.J."/>
            <person name="Tyler B.M."/>
            <person name="Meinhardt L.W."/>
            <person name="Bailey B.A."/>
        </authorList>
    </citation>
    <scope>NUCLEOTIDE SEQUENCE [LARGE SCALE GENOMIC DNA]</scope>
    <source>
        <strain evidence="4">zdho120</strain>
    </source>
</reference>
<comment type="caution">
    <text evidence="3">The sequence shown here is derived from an EMBL/GenBank/DDBJ whole genome shotgun (WGS) entry which is preliminary data.</text>
</comment>
<dbReference type="GO" id="GO:0015074">
    <property type="term" value="P:DNA integration"/>
    <property type="evidence" value="ECO:0007669"/>
    <property type="project" value="InterPro"/>
</dbReference>
<sequence>MCKPMSSTTAQDVAEAYEERVFRMFGASEMIRHDQDPRFMSEVFTRFRELLGSRQRSTLSYRPQANGQQERSVQTVIRSVRAYVAEADQSDWDDHAERLMFALNTSFDATRLDTPFYLVHGWDAQGTVSAMLGPKPSSLPERTAYEWRRKFQRDYSYARDCTKDLQQKAKRLRSEAQTQKWRELSERLKSGFERGDAVWLYISKVQPGLSRKLTHLIDELHDDYRVKLKIDGTGYRVNPWAHVSRLKPRALFPKRPIDEITLDENDDLDDCCLKIANNQDDEYEVERILDLRRIKRTRTSRRTREYLVKWKGYVDPEWIPLSQLNCGALLYEFNQGARARARFRAMQADDDHPQI</sequence>
<dbReference type="InterPro" id="IPR016197">
    <property type="entry name" value="Chromo-like_dom_sf"/>
</dbReference>
<feature type="domain" description="Chromo" evidence="1">
    <location>
        <begin position="283"/>
        <end position="335"/>
    </location>
</feature>
<gene>
    <name evidence="3" type="ORF">PHMEG_00034008</name>
</gene>
<dbReference type="EMBL" id="NBNE01012396">
    <property type="protein sequence ID" value="OWY95872.1"/>
    <property type="molecule type" value="Genomic_DNA"/>
</dbReference>
<dbReference type="Pfam" id="PF00385">
    <property type="entry name" value="Chromo"/>
    <property type="match status" value="1"/>
</dbReference>
<dbReference type="CDD" id="cd00024">
    <property type="entry name" value="CD_CSD"/>
    <property type="match status" value="1"/>
</dbReference>
<organism evidence="3 4">
    <name type="scientific">Phytophthora megakarya</name>
    <dbReference type="NCBI Taxonomy" id="4795"/>
    <lineage>
        <taxon>Eukaryota</taxon>
        <taxon>Sar</taxon>
        <taxon>Stramenopiles</taxon>
        <taxon>Oomycota</taxon>
        <taxon>Peronosporomycetes</taxon>
        <taxon>Peronosporales</taxon>
        <taxon>Peronosporaceae</taxon>
        <taxon>Phytophthora</taxon>
    </lineage>
</organism>
<protein>
    <recommendedName>
        <fullName evidence="5">Reverse transcriptase</fullName>
    </recommendedName>
</protein>
<evidence type="ECO:0000313" key="4">
    <source>
        <dbReference type="Proteomes" id="UP000198211"/>
    </source>
</evidence>
<dbReference type="PANTHER" id="PTHR37984">
    <property type="entry name" value="PROTEIN CBG26694"/>
    <property type="match status" value="1"/>
</dbReference>
<proteinExistence type="predicted"/>
<dbReference type="OrthoDB" id="92494at2759"/>
<evidence type="ECO:0000259" key="2">
    <source>
        <dbReference type="PROSITE" id="PS50994"/>
    </source>
</evidence>
<dbReference type="InterPro" id="IPR000953">
    <property type="entry name" value="Chromo/chromo_shadow_dom"/>
</dbReference>
<feature type="domain" description="Integrase catalytic" evidence="2">
    <location>
        <begin position="1"/>
        <end position="123"/>
    </location>
</feature>
<dbReference type="InterPro" id="IPR001584">
    <property type="entry name" value="Integrase_cat-core"/>
</dbReference>
<dbReference type="SUPFAM" id="SSF54160">
    <property type="entry name" value="Chromo domain-like"/>
    <property type="match status" value="1"/>
</dbReference>
<dbReference type="PROSITE" id="PS50013">
    <property type="entry name" value="CHROMO_2"/>
    <property type="match status" value="1"/>
</dbReference>
<name>A0A225US06_9STRA</name>
<evidence type="ECO:0000259" key="1">
    <source>
        <dbReference type="PROSITE" id="PS50013"/>
    </source>
</evidence>
<dbReference type="InterPro" id="IPR036397">
    <property type="entry name" value="RNaseH_sf"/>
</dbReference>
<dbReference type="PANTHER" id="PTHR37984:SF5">
    <property type="entry name" value="PROTEIN NYNRIN-LIKE"/>
    <property type="match status" value="1"/>
</dbReference>
<dbReference type="PROSITE" id="PS50994">
    <property type="entry name" value="INTEGRASE"/>
    <property type="match status" value="1"/>
</dbReference>
<dbReference type="Gene3D" id="2.40.50.40">
    <property type="match status" value="1"/>
</dbReference>
<dbReference type="GO" id="GO:0003676">
    <property type="term" value="F:nucleic acid binding"/>
    <property type="evidence" value="ECO:0007669"/>
    <property type="project" value="InterPro"/>
</dbReference>
<dbReference type="InterPro" id="IPR012337">
    <property type="entry name" value="RNaseH-like_sf"/>
</dbReference>
<dbReference type="Proteomes" id="UP000198211">
    <property type="component" value="Unassembled WGS sequence"/>
</dbReference>
<evidence type="ECO:0008006" key="5">
    <source>
        <dbReference type="Google" id="ProtNLM"/>
    </source>
</evidence>
<dbReference type="InterPro" id="IPR050951">
    <property type="entry name" value="Retrovirus_Pol_polyprotein"/>
</dbReference>
<dbReference type="Gene3D" id="3.30.420.10">
    <property type="entry name" value="Ribonuclease H-like superfamily/Ribonuclease H"/>
    <property type="match status" value="1"/>
</dbReference>
<dbReference type="AlphaFoldDB" id="A0A225US06"/>
<dbReference type="SUPFAM" id="SSF53098">
    <property type="entry name" value="Ribonuclease H-like"/>
    <property type="match status" value="1"/>
</dbReference>
<dbReference type="SMART" id="SM00298">
    <property type="entry name" value="CHROMO"/>
    <property type="match status" value="1"/>
</dbReference>
<dbReference type="InterPro" id="IPR023780">
    <property type="entry name" value="Chromo_domain"/>
</dbReference>
<accession>A0A225US06</accession>
<keyword evidence="4" id="KW-1185">Reference proteome</keyword>